<feature type="transmembrane region" description="Helical" evidence="1">
    <location>
        <begin position="21"/>
        <end position="42"/>
    </location>
</feature>
<keyword evidence="1" id="KW-1133">Transmembrane helix</keyword>
<evidence type="ECO:0000313" key="3">
    <source>
        <dbReference type="Proteomes" id="UP000439550"/>
    </source>
</evidence>
<evidence type="ECO:0000256" key="1">
    <source>
        <dbReference type="SAM" id="Phobius"/>
    </source>
</evidence>
<keyword evidence="1" id="KW-0812">Transmembrane</keyword>
<sequence length="181" mass="20626">MKEEKPVQKKDKATRLKKFMIGTVIIFIISLSASLFGAFYHARLPYYDYSNASSQEISEIVDACWYPKVGTALEGDVYHVNPLDKDLGRAEPSDDRNPYSKSELKKLKPVDEVCFEISDQRGGPTYENMTFVQVLSFAQHDDAYPLLATLNLIFAVLWILSGLVIVLFVLQWLGNKRQKKK</sequence>
<reference evidence="2 3" key="1">
    <citation type="submission" date="2019-10" db="EMBL/GenBank/DDBJ databases">
        <authorList>
            <person name="Dong K."/>
        </authorList>
    </citation>
    <scope>NUCLEOTIDE SEQUENCE [LARGE SCALE GENOMIC DNA]</scope>
    <source>
        <strain evidence="2 3">DSM 28960</strain>
    </source>
</reference>
<dbReference type="Proteomes" id="UP000439550">
    <property type="component" value="Unassembled WGS sequence"/>
</dbReference>
<gene>
    <name evidence="2" type="ORF">GHI93_02730</name>
</gene>
<keyword evidence="1" id="KW-0472">Membrane</keyword>
<evidence type="ECO:0000313" key="2">
    <source>
        <dbReference type="EMBL" id="MQW38865.1"/>
    </source>
</evidence>
<keyword evidence="3" id="KW-1185">Reference proteome</keyword>
<comment type="caution">
    <text evidence="2">The sequence shown here is derived from an EMBL/GenBank/DDBJ whole genome shotgun (WGS) entry which is preliminary data.</text>
</comment>
<protein>
    <submittedName>
        <fullName evidence="2">Uncharacterized protein</fullName>
    </submittedName>
</protein>
<feature type="transmembrane region" description="Helical" evidence="1">
    <location>
        <begin position="152"/>
        <end position="173"/>
    </location>
</feature>
<dbReference type="EMBL" id="WITJ01000003">
    <property type="protein sequence ID" value="MQW38865.1"/>
    <property type="molecule type" value="Genomic_DNA"/>
</dbReference>
<accession>A0A7X1Z9A4</accession>
<name>A0A7X1Z9A4_9LACT</name>
<dbReference type="RefSeq" id="WP_153495373.1">
    <property type="nucleotide sequence ID" value="NZ_CAXYUY010000001.1"/>
</dbReference>
<proteinExistence type="predicted"/>
<organism evidence="2 3">
    <name type="scientific">Lactococcus hircilactis</name>
    <dbReference type="NCBI Taxonomy" id="1494462"/>
    <lineage>
        <taxon>Bacteria</taxon>
        <taxon>Bacillati</taxon>
        <taxon>Bacillota</taxon>
        <taxon>Bacilli</taxon>
        <taxon>Lactobacillales</taxon>
        <taxon>Streptococcaceae</taxon>
        <taxon>Lactococcus</taxon>
    </lineage>
</organism>
<dbReference type="AlphaFoldDB" id="A0A7X1Z9A4"/>